<reference evidence="2 3" key="1">
    <citation type="journal article" date="2023" name="Plants (Basel)">
        <title>Bridging the Gap: Combining Genomics and Transcriptomics Approaches to Understand Stylosanthes scabra, an Orphan Legume from the Brazilian Caatinga.</title>
        <authorList>
            <person name="Ferreira-Neto J.R.C."/>
            <person name="da Silva M.D."/>
            <person name="Binneck E."/>
            <person name="de Melo N.F."/>
            <person name="da Silva R.H."/>
            <person name="de Melo A.L.T.M."/>
            <person name="Pandolfi V."/>
            <person name="Bustamante F.O."/>
            <person name="Brasileiro-Vidal A.C."/>
            <person name="Benko-Iseppon A.M."/>
        </authorList>
    </citation>
    <scope>NUCLEOTIDE SEQUENCE [LARGE SCALE GENOMIC DNA]</scope>
    <source>
        <tissue evidence="2">Leaves</tissue>
    </source>
</reference>
<sequence length="112" mass="12981">MFIAPNNKKISKHHGLRVHINTRTKVVVALTFMHLHGWWFMVLARARTFLEQQESRNHKHPKLINLRSVDDEGSFASPQTVRQSELQCGSYGHWKATMNSVRVDSKATLNQF</sequence>
<keyword evidence="1" id="KW-0812">Transmembrane</keyword>
<accession>A0ABU6UR82</accession>
<evidence type="ECO:0000256" key="1">
    <source>
        <dbReference type="SAM" id="Phobius"/>
    </source>
</evidence>
<keyword evidence="1" id="KW-1133">Transmembrane helix</keyword>
<protein>
    <submittedName>
        <fullName evidence="2">Uncharacterized protein</fullName>
    </submittedName>
</protein>
<evidence type="ECO:0000313" key="3">
    <source>
        <dbReference type="Proteomes" id="UP001341840"/>
    </source>
</evidence>
<dbReference type="EMBL" id="JASCZI010122070">
    <property type="protein sequence ID" value="MED6163639.1"/>
    <property type="molecule type" value="Genomic_DNA"/>
</dbReference>
<keyword evidence="3" id="KW-1185">Reference proteome</keyword>
<name>A0ABU6UR82_9FABA</name>
<evidence type="ECO:0000313" key="2">
    <source>
        <dbReference type="EMBL" id="MED6163639.1"/>
    </source>
</evidence>
<proteinExistence type="predicted"/>
<keyword evidence="1" id="KW-0472">Membrane</keyword>
<comment type="caution">
    <text evidence="2">The sequence shown here is derived from an EMBL/GenBank/DDBJ whole genome shotgun (WGS) entry which is preliminary data.</text>
</comment>
<organism evidence="2 3">
    <name type="scientific">Stylosanthes scabra</name>
    <dbReference type="NCBI Taxonomy" id="79078"/>
    <lineage>
        <taxon>Eukaryota</taxon>
        <taxon>Viridiplantae</taxon>
        <taxon>Streptophyta</taxon>
        <taxon>Embryophyta</taxon>
        <taxon>Tracheophyta</taxon>
        <taxon>Spermatophyta</taxon>
        <taxon>Magnoliopsida</taxon>
        <taxon>eudicotyledons</taxon>
        <taxon>Gunneridae</taxon>
        <taxon>Pentapetalae</taxon>
        <taxon>rosids</taxon>
        <taxon>fabids</taxon>
        <taxon>Fabales</taxon>
        <taxon>Fabaceae</taxon>
        <taxon>Papilionoideae</taxon>
        <taxon>50 kb inversion clade</taxon>
        <taxon>dalbergioids sensu lato</taxon>
        <taxon>Dalbergieae</taxon>
        <taxon>Pterocarpus clade</taxon>
        <taxon>Stylosanthes</taxon>
    </lineage>
</organism>
<feature type="transmembrane region" description="Helical" evidence="1">
    <location>
        <begin position="26"/>
        <end position="46"/>
    </location>
</feature>
<gene>
    <name evidence="2" type="ORF">PIB30_081909</name>
</gene>
<dbReference type="Proteomes" id="UP001341840">
    <property type="component" value="Unassembled WGS sequence"/>
</dbReference>